<proteinExistence type="predicted"/>
<evidence type="ECO:0000313" key="4">
    <source>
        <dbReference type="Proteomes" id="UP000254799"/>
    </source>
</evidence>
<organism evidence="2 4">
    <name type="scientific">Klebsiella pneumoniae</name>
    <dbReference type="NCBI Taxonomy" id="573"/>
    <lineage>
        <taxon>Bacteria</taxon>
        <taxon>Pseudomonadati</taxon>
        <taxon>Pseudomonadota</taxon>
        <taxon>Gammaproteobacteria</taxon>
        <taxon>Enterobacterales</taxon>
        <taxon>Enterobacteriaceae</taxon>
        <taxon>Klebsiella/Raoultella group</taxon>
        <taxon>Klebsiella</taxon>
        <taxon>Klebsiella pneumoniae complex</taxon>
    </lineage>
</organism>
<dbReference type="EMBL" id="UGMD01000002">
    <property type="protein sequence ID" value="STU71547.1"/>
    <property type="molecule type" value="Genomic_DNA"/>
</dbReference>
<dbReference type="Proteomes" id="UP000255192">
    <property type="component" value="Unassembled WGS sequence"/>
</dbReference>
<dbReference type="Proteomes" id="UP000254799">
    <property type="component" value="Unassembled WGS sequence"/>
</dbReference>
<evidence type="ECO:0000313" key="2">
    <source>
        <dbReference type="EMBL" id="STT52766.1"/>
    </source>
</evidence>
<evidence type="ECO:0000313" key="5">
    <source>
        <dbReference type="Proteomes" id="UP000255099"/>
    </source>
</evidence>
<evidence type="ECO:0000313" key="6">
    <source>
        <dbReference type="Proteomes" id="UP000255192"/>
    </source>
</evidence>
<evidence type="ECO:0000313" key="1">
    <source>
        <dbReference type="EMBL" id="STT50381.1"/>
    </source>
</evidence>
<gene>
    <name evidence="3" type="ORF">NCTC204_00495</name>
    <name evidence="2" type="ORF">NCTC8849_01313</name>
    <name evidence="1" type="ORF">NCTC9637_05368</name>
</gene>
<name>A0A377WD51_KLEPN</name>
<evidence type="ECO:0000313" key="3">
    <source>
        <dbReference type="EMBL" id="STU71547.1"/>
    </source>
</evidence>
<protein>
    <submittedName>
        <fullName evidence="2">Uncharacterized protein</fullName>
    </submittedName>
</protein>
<reference evidence="4 5" key="1">
    <citation type="submission" date="2018-06" db="EMBL/GenBank/DDBJ databases">
        <authorList>
            <consortium name="Pathogen Informatics"/>
            <person name="Doyle S."/>
        </authorList>
    </citation>
    <scope>NUCLEOTIDE SEQUENCE [LARGE SCALE GENOMIC DNA]</scope>
    <source>
        <strain evidence="3 6">NCTC204</strain>
        <strain evidence="2 4">NCTC8849</strain>
        <strain evidence="1 5">NCTC9637</strain>
    </source>
</reference>
<sequence>MKLTFSNSTMDAIMHECRRTGTPVATFINRLVDAEAERIRTNMKNPIEGENNVRESRN</sequence>
<dbReference type="Proteomes" id="UP000255099">
    <property type="component" value="Unassembled WGS sequence"/>
</dbReference>
<dbReference type="EMBL" id="UGLB01000003">
    <property type="protein sequence ID" value="STT50381.1"/>
    <property type="molecule type" value="Genomic_DNA"/>
</dbReference>
<accession>A0A377WD51</accession>
<dbReference type="AlphaFoldDB" id="A0A377WD51"/>
<dbReference type="EMBL" id="UGLC01000002">
    <property type="protein sequence ID" value="STT52766.1"/>
    <property type="molecule type" value="Genomic_DNA"/>
</dbReference>